<feature type="transmembrane region" description="Helical" evidence="1">
    <location>
        <begin position="1412"/>
        <end position="1437"/>
    </location>
</feature>
<organism evidence="2 3">
    <name type="scientific">Mycoplasmopsis mucosicanis</name>
    <dbReference type="NCBI Taxonomy" id="458208"/>
    <lineage>
        <taxon>Bacteria</taxon>
        <taxon>Bacillati</taxon>
        <taxon>Mycoplasmatota</taxon>
        <taxon>Mycoplasmoidales</taxon>
        <taxon>Metamycoplasmataceae</taxon>
        <taxon>Mycoplasmopsis</taxon>
    </lineage>
</organism>
<proteinExistence type="predicted"/>
<dbReference type="RefSeq" id="WP_141483675.1">
    <property type="nucleotide sequence ID" value="NZ_SMDN01000002.1"/>
</dbReference>
<evidence type="ECO:0000313" key="2">
    <source>
        <dbReference type="EMBL" id="TQC54093.1"/>
    </source>
</evidence>
<gene>
    <name evidence="2" type="ORF">E1I18_00615</name>
</gene>
<dbReference type="NCBIfam" id="NF045892">
    <property type="entry name" value="ICE_Mbov_0399"/>
    <property type="match status" value="1"/>
</dbReference>
<evidence type="ECO:0000256" key="1">
    <source>
        <dbReference type="SAM" id="Phobius"/>
    </source>
</evidence>
<accession>A0A507SXY1</accession>
<keyword evidence="3" id="KW-1185">Reference proteome</keyword>
<keyword evidence="1" id="KW-0812">Transmembrane</keyword>
<keyword evidence="1" id="KW-0472">Membrane</keyword>
<name>A0A507SXY1_9BACT</name>
<comment type="caution">
    <text evidence="2">The sequence shown here is derived from an EMBL/GenBank/DDBJ whole genome shotgun (WGS) entry which is preliminary data.</text>
</comment>
<protein>
    <submittedName>
        <fullName evidence="2">Uncharacterized protein</fullName>
    </submittedName>
</protein>
<keyword evidence="1" id="KW-1133">Transmembrane helix</keyword>
<dbReference type="OrthoDB" id="400200at2"/>
<dbReference type="EMBL" id="SMDN01000002">
    <property type="protein sequence ID" value="TQC54093.1"/>
    <property type="molecule type" value="Genomic_DNA"/>
</dbReference>
<evidence type="ECO:0000313" key="3">
    <source>
        <dbReference type="Proteomes" id="UP000320801"/>
    </source>
</evidence>
<reference evidence="2 3" key="1">
    <citation type="submission" date="2019-03" db="EMBL/GenBank/DDBJ databases">
        <title>Characterization of a novel Mycoplasma cynos real-time PCR assay.</title>
        <authorList>
            <person name="Tallmadge R.L."/>
            <person name="Mitchell P.K."/>
            <person name="Goodman L."/>
        </authorList>
    </citation>
    <scope>NUCLEOTIDE SEQUENCE [LARGE SCALE GENOMIC DNA]</scope>
    <source>
        <strain evidence="2 3">1642</strain>
    </source>
</reference>
<sequence length="1460" mass="170858">MRIKKRFIFSSVLLGGVSSLIAPLFFVSAQKNRVFYGDADKEIDDERLNNIFSNLTHEKHRFWNEKAWIYDPEKYGNFRNKGLFIKHIDDIYLKEQINNAMTYQFTNDEHEAYYKQINYFENNNIPIEFKPDKHLFIRESDPEIFDSVNDSPGETDFDNTNKDRLLEWYKNDSIWLEPYDVETRTVYEPDWDPYDKPDHYDNYYNWKKELVITPNEFKYTLAYPKVYKELLDKMKQNGFEIETNSYESKTDIDFADDNFVVFNKPSWHVNGHGELIKYKYFWGWEDVSARANLTKVFGLNTQIFIDLVNNLRTINNDDHFVWLSQQIGLDTSKPWKIESDTLGGLNTALPENIKNIGQTNLQKLNAYFGDKNSGVKQREFVFNKFKINVSYRPKVVNNSEFILHWNIDKIEYDGVDFTQNIIQGVRKEIESEYQFVNNFVHQNDRSVVRAILNAINNSFLGIDTVDKRSVYFKPSSIFFNYGENNMPSRLNIELGYVVDGKTLFDIKKDRNFNVYSLYHKDQAIRLSDPRDNSGNFGGKFLVNAPVRMSFSVGKDEDEIVLVNKKRIDVYNHLFEYDLRDLRSSARDDERIPFDEKNKDKNQKLDEENSHYKNEYVIELLKFKKGSNNTGEPIGRYKVVYVINTQSVVQNFKWYAWDPQNNPKQKELISEHLLNKDGEPIIDNKTGLPKLNPKFDKAIDPENGIKKQIIWIPSTTLQDKVMEQLKFVYPKDTTNSSGQAQVKITDFGLFAEASVLGKGALRNIFKDKNLNDSDVKYWRVNLFDASQKWVSNADIKLQPLNPNDGSGENSYMSEQGLWLVFATTSKGITNAKLILIDKDNKPNNYFFDEIKDKNDENNVSLQKSFVLFWESQVGKLLKDQLIYNEGLSNEQVEQLSYEQVWNHYQNWLLKTWQDYDPKIQLKGIEKDIFNDYIWPKTLNLRGLGKNQRKQIESEVNEWVQKVLSENKQLKGLKLGIDYIIEEFNDAKTKENWFNKLANVSIYGTEENKRYKGIALNFKGLVRIQNDGQKFDYSKSHKTVYFRNEAWHYYEPPVDLKTLNINDLSININKKDFEASYRNENQIDLLYRNAIKAKVINYVQNSLKTYNYEHDGQEIELGKDVKFENLDEVVSALMAGKRNDGESLKLVGINANLLNFKEFNVKNTGEGGKYNLNNLTHLLIKDKDVVVQKTNYEDIRAAVVELVKRAASKVDLKADQDYQIYALNVKAYWFELIMKLNDKRILNKKGLHKILLREIDYLNDLKYIDVEGKKLLIPKSGPENIATKTLFFNQLAQIQNNVKREEANKGVNFDVFSKLVIVMPTKNTIGFGHGFIINKASKNYNFNNNENTKNNTKNTDKSIKNKIEDDFDGWGIDDEEGIINEKKISELIKEPHSISVDTSSKKFNNFVHLVKKNWWKILIVFWSIFGGVLGSVFLIRYLAKKYAWTYGKRVKKRQKNKKKSNK</sequence>
<dbReference type="Proteomes" id="UP000320801">
    <property type="component" value="Unassembled WGS sequence"/>
</dbReference>